<sequence>MSNSGTPPTPRPEALKKLAQLRIERLKKEEEEEQWISGEELYTEGSSDEDDMALRTKRKSNERGLKKSSRSAGCKAKKQIKEENKKPQSHLIPQLNLTSCVEKNEIEEKTTPIHSGLESKSEASLIDADEAYCAMIETIKKLKTFFMDEFSIFPSITTAERGSSRQRNIKGINANKNLSKLLASDWHFLHDRCDVKSALTNMNVLDFLLEIIDFKQKEAHEETLNVQLQIREELSQFMVSQAPSSDEVRKNINSFLEHCLFAEYKDIKALNNGDDMQNPKHYKDEIVQYWEIKHCDSIEHVDAVKLTMFNKSIISGNEMYPLCVPSVEKNDDQENIEDGEDIVPLTDEEKLRLDELLDYDSEPQSINESFTTDDNSNSNCDTRSFEGGRENEVYAFNEEMKQNLDKINEKLQAFSKSQSENEVPSPKINADPSEPKSEESSENHEK</sequence>
<reference evidence="2 3" key="1">
    <citation type="submission" date="2024-03" db="EMBL/GenBank/DDBJ databases">
        <title>The genome assembly and annotation of the cricket Gryllus longicercus Weissman &amp; Gray.</title>
        <authorList>
            <person name="Szrajer S."/>
            <person name="Gray D."/>
            <person name="Ylla G."/>
        </authorList>
    </citation>
    <scope>NUCLEOTIDE SEQUENCE [LARGE SCALE GENOMIC DNA]</scope>
    <source>
        <strain evidence="2">DAG 2021-001</strain>
        <tissue evidence="2">Whole body minus gut</tissue>
    </source>
</reference>
<gene>
    <name evidence="2" type="ORF">R5R35_007073</name>
</gene>
<comment type="caution">
    <text evidence="2">The sequence shown here is derived from an EMBL/GenBank/DDBJ whole genome shotgun (WGS) entry which is preliminary data.</text>
</comment>
<dbReference type="Proteomes" id="UP001378592">
    <property type="component" value="Unassembled WGS sequence"/>
</dbReference>
<name>A0AAN9VAN0_9ORTH</name>
<dbReference type="AlphaFoldDB" id="A0AAN9VAN0"/>
<dbReference type="EMBL" id="JAZDUA010000428">
    <property type="protein sequence ID" value="KAK7792755.1"/>
    <property type="molecule type" value="Genomic_DNA"/>
</dbReference>
<evidence type="ECO:0000313" key="2">
    <source>
        <dbReference type="EMBL" id="KAK7792755.1"/>
    </source>
</evidence>
<evidence type="ECO:0000313" key="3">
    <source>
        <dbReference type="Proteomes" id="UP001378592"/>
    </source>
</evidence>
<feature type="region of interest" description="Disordered" evidence="1">
    <location>
        <begin position="29"/>
        <end position="89"/>
    </location>
</feature>
<feature type="region of interest" description="Disordered" evidence="1">
    <location>
        <begin position="360"/>
        <end position="386"/>
    </location>
</feature>
<protein>
    <submittedName>
        <fullName evidence="2">Uncharacterized protein</fullName>
    </submittedName>
</protein>
<accession>A0AAN9VAN0</accession>
<evidence type="ECO:0000256" key="1">
    <source>
        <dbReference type="SAM" id="MobiDB-lite"/>
    </source>
</evidence>
<keyword evidence="3" id="KW-1185">Reference proteome</keyword>
<proteinExistence type="predicted"/>
<organism evidence="2 3">
    <name type="scientific">Gryllus longicercus</name>
    <dbReference type="NCBI Taxonomy" id="2509291"/>
    <lineage>
        <taxon>Eukaryota</taxon>
        <taxon>Metazoa</taxon>
        <taxon>Ecdysozoa</taxon>
        <taxon>Arthropoda</taxon>
        <taxon>Hexapoda</taxon>
        <taxon>Insecta</taxon>
        <taxon>Pterygota</taxon>
        <taxon>Neoptera</taxon>
        <taxon>Polyneoptera</taxon>
        <taxon>Orthoptera</taxon>
        <taxon>Ensifera</taxon>
        <taxon>Gryllidea</taxon>
        <taxon>Grylloidea</taxon>
        <taxon>Gryllidae</taxon>
        <taxon>Gryllinae</taxon>
        <taxon>Gryllus</taxon>
    </lineage>
</organism>
<feature type="region of interest" description="Disordered" evidence="1">
    <location>
        <begin position="412"/>
        <end position="446"/>
    </location>
</feature>
<feature type="compositionally biased region" description="Polar residues" evidence="1">
    <location>
        <begin position="362"/>
        <end position="382"/>
    </location>
</feature>
<feature type="compositionally biased region" description="Basic and acidic residues" evidence="1">
    <location>
        <begin position="433"/>
        <end position="446"/>
    </location>
</feature>